<dbReference type="EnsemblMetazoa" id="Aqu2.1.26329_001">
    <property type="protein sequence ID" value="Aqu2.1.26329_001"/>
    <property type="gene ID" value="Aqu2.1.26329"/>
</dbReference>
<sequence length="59" mass="6798">MVFYELPQELGDYVIFWKFGLYWSVALFFNFLSSLTFLVSLLVLQSVQAEVKKLAVTAS</sequence>
<dbReference type="InParanoid" id="A0A1X7UEE0"/>
<keyword evidence="1" id="KW-0812">Transmembrane</keyword>
<reference evidence="2" key="1">
    <citation type="submission" date="2017-05" db="UniProtKB">
        <authorList>
            <consortium name="EnsemblMetazoa"/>
        </authorList>
    </citation>
    <scope>IDENTIFICATION</scope>
</reference>
<evidence type="ECO:0000256" key="1">
    <source>
        <dbReference type="SAM" id="Phobius"/>
    </source>
</evidence>
<feature type="transmembrane region" description="Helical" evidence="1">
    <location>
        <begin position="20"/>
        <end position="44"/>
    </location>
</feature>
<dbReference type="AlphaFoldDB" id="A0A1X7UEE0"/>
<keyword evidence="1" id="KW-1133">Transmembrane helix</keyword>
<evidence type="ECO:0000313" key="2">
    <source>
        <dbReference type="EnsemblMetazoa" id="Aqu2.1.26329_001"/>
    </source>
</evidence>
<proteinExistence type="predicted"/>
<accession>A0A1X7UEE0</accession>
<name>A0A1X7UEE0_AMPQE</name>
<protein>
    <submittedName>
        <fullName evidence="2">Uncharacterized protein</fullName>
    </submittedName>
</protein>
<keyword evidence="1" id="KW-0472">Membrane</keyword>
<organism evidence="2">
    <name type="scientific">Amphimedon queenslandica</name>
    <name type="common">Sponge</name>
    <dbReference type="NCBI Taxonomy" id="400682"/>
    <lineage>
        <taxon>Eukaryota</taxon>
        <taxon>Metazoa</taxon>
        <taxon>Porifera</taxon>
        <taxon>Demospongiae</taxon>
        <taxon>Heteroscleromorpha</taxon>
        <taxon>Haplosclerida</taxon>
        <taxon>Niphatidae</taxon>
        <taxon>Amphimedon</taxon>
    </lineage>
</organism>